<dbReference type="RefSeq" id="WP_184575984.1">
    <property type="nucleotide sequence ID" value="NZ_JACHJT010000001.1"/>
</dbReference>
<organism evidence="2 3">
    <name type="scientific">Lipingzhangella halophila</name>
    <dbReference type="NCBI Taxonomy" id="1783352"/>
    <lineage>
        <taxon>Bacteria</taxon>
        <taxon>Bacillati</taxon>
        <taxon>Actinomycetota</taxon>
        <taxon>Actinomycetes</taxon>
        <taxon>Streptosporangiales</taxon>
        <taxon>Nocardiopsidaceae</taxon>
        <taxon>Lipingzhangella</taxon>
    </lineage>
</organism>
<dbReference type="EMBL" id="JACHJT010000001">
    <property type="protein sequence ID" value="MBB4930651.1"/>
    <property type="molecule type" value="Genomic_DNA"/>
</dbReference>
<sequence>MGLRIVPVSLRDAGEYVAVWHRHHPRPPRGHKFSLGVCNAQGYLVGVAIVGRPVARGLDDARTLEVTRLATDGTANACSKLYGAAWRATRALGYDRLVTYTQHGESGASLRAAGWRPAAALPPRESWNRPGAAGSGATARMRWEAP</sequence>
<evidence type="ECO:0000313" key="3">
    <source>
        <dbReference type="Proteomes" id="UP000523007"/>
    </source>
</evidence>
<protein>
    <recommendedName>
        <fullName evidence="4">N-acetyltransferase domain-containing protein</fullName>
    </recommendedName>
</protein>
<evidence type="ECO:0008006" key="4">
    <source>
        <dbReference type="Google" id="ProtNLM"/>
    </source>
</evidence>
<accession>A0A7W7REV1</accession>
<gene>
    <name evidence="2" type="ORF">F4561_001471</name>
</gene>
<evidence type="ECO:0000313" key="2">
    <source>
        <dbReference type="EMBL" id="MBB4930651.1"/>
    </source>
</evidence>
<evidence type="ECO:0000256" key="1">
    <source>
        <dbReference type="SAM" id="MobiDB-lite"/>
    </source>
</evidence>
<comment type="caution">
    <text evidence="2">The sequence shown here is derived from an EMBL/GenBank/DDBJ whole genome shotgun (WGS) entry which is preliminary data.</text>
</comment>
<feature type="region of interest" description="Disordered" evidence="1">
    <location>
        <begin position="121"/>
        <end position="146"/>
    </location>
</feature>
<dbReference type="Proteomes" id="UP000523007">
    <property type="component" value="Unassembled WGS sequence"/>
</dbReference>
<reference evidence="2 3" key="1">
    <citation type="submission" date="2020-08" db="EMBL/GenBank/DDBJ databases">
        <title>Sequencing the genomes of 1000 actinobacteria strains.</title>
        <authorList>
            <person name="Klenk H.-P."/>
        </authorList>
    </citation>
    <scope>NUCLEOTIDE SEQUENCE [LARGE SCALE GENOMIC DNA]</scope>
    <source>
        <strain evidence="2 3">DSM 102030</strain>
    </source>
</reference>
<dbReference type="InterPro" id="IPR053780">
    <property type="entry name" value="Gp66-like"/>
</dbReference>
<keyword evidence="3" id="KW-1185">Reference proteome</keyword>
<proteinExistence type="predicted"/>
<dbReference type="AlphaFoldDB" id="A0A7W7REV1"/>
<name>A0A7W7REV1_9ACTN</name>
<dbReference type="NCBIfam" id="NF045478">
    <property type="entry name" value="XF1762_fam"/>
    <property type="match status" value="1"/>
</dbReference>